<organism evidence="2 3">
    <name type="scientific">Rudanella paleaurantiibacter</name>
    <dbReference type="NCBI Taxonomy" id="2614655"/>
    <lineage>
        <taxon>Bacteria</taxon>
        <taxon>Pseudomonadati</taxon>
        <taxon>Bacteroidota</taxon>
        <taxon>Cytophagia</taxon>
        <taxon>Cytophagales</taxon>
        <taxon>Cytophagaceae</taxon>
        <taxon>Rudanella</taxon>
    </lineage>
</organism>
<evidence type="ECO:0000313" key="2">
    <source>
        <dbReference type="EMBL" id="KAB7728087.1"/>
    </source>
</evidence>
<comment type="caution">
    <text evidence="2">The sequence shown here is derived from an EMBL/GenBank/DDBJ whole genome shotgun (WGS) entry which is preliminary data.</text>
</comment>
<feature type="transmembrane region" description="Helical" evidence="1">
    <location>
        <begin position="56"/>
        <end position="75"/>
    </location>
</feature>
<feature type="transmembrane region" description="Helical" evidence="1">
    <location>
        <begin position="32"/>
        <end position="50"/>
    </location>
</feature>
<proteinExistence type="predicted"/>
<evidence type="ECO:0008006" key="4">
    <source>
        <dbReference type="Google" id="ProtNLM"/>
    </source>
</evidence>
<gene>
    <name evidence="2" type="ORF">F5984_20265</name>
</gene>
<keyword evidence="1" id="KW-0812">Transmembrane</keyword>
<dbReference type="EMBL" id="WELI01000009">
    <property type="protein sequence ID" value="KAB7728087.1"/>
    <property type="molecule type" value="Genomic_DNA"/>
</dbReference>
<evidence type="ECO:0000313" key="3">
    <source>
        <dbReference type="Proteomes" id="UP000488299"/>
    </source>
</evidence>
<protein>
    <recommendedName>
        <fullName evidence="4">FUSC family protein</fullName>
    </recommendedName>
</protein>
<keyword evidence="1" id="KW-1133">Transmembrane helix</keyword>
<keyword evidence="3" id="KW-1185">Reference proteome</keyword>
<name>A0A7J5TVI2_9BACT</name>
<accession>A0A7J5TVI2</accession>
<dbReference type="AlphaFoldDB" id="A0A7J5TVI2"/>
<dbReference type="RefSeq" id="WP_152126036.1">
    <property type="nucleotide sequence ID" value="NZ_WELI01000009.1"/>
</dbReference>
<sequence length="87" mass="10053">MATKKKPSEMTLDELYAEERVLNSTFFSTRNLIGSLSIVALTIVLALYIMKDSFSYFFAALILWLLYSVASKFIYRSKLVKEIKSRQ</sequence>
<evidence type="ECO:0000256" key="1">
    <source>
        <dbReference type="SAM" id="Phobius"/>
    </source>
</evidence>
<keyword evidence="1" id="KW-0472">Membrane</keyword>
<reference evidence="2 3" key="1">
    <citation type="submission" date="2019-10" db="EMBL/GenBank/DDBJ databases">
        <title>Rudanella paleaurantiibacter sp. nov., isolated from sludge.</title>
        <authorList>
            <person name="Xu S.Q."/>
        </authorList>
    </citation>
    <scope>NUCLEOTIDE SEQUENCE [LARGE SCALE GENOMIC DNA]</scope>
    <source>
        <strain evidence="2 3">HX-22-17</strain>
    </source>
</reference>
<dbReference type="Proteomes" id="UP000488299">
    <property type="component" value="Unassembled WGS sequence"/>
</dbReference>